<organism evidence="2 3">
    <name type="scientific">Gossypium australe</name>
    <dbReference type="NCBI Taxonomy" id="47621"/>
    <lineage>
        <taxon>Eukaryota</taxon>
        <taxon>Viridiplantae</taxon>
        <taxon>Streptophyta</taxon>
        <taxon>Embryophyta</taxon>
        <taxon>Tracheophyta</taxon>
        <taxon>Spermatophyta</taxon>
        <taxon>Magnoliopsida</taxon>
        <taxon>eudicotyledons</taxon>
        <taxon>Gunneridae</taxon>
        <taxon>Pentapetalae</taxon>
        <taxon>rosids</taxon>
        <taxon>malvids</taxon>
        <taxon>Malvales</taxon>
        <taxon>Malvaceae</taxon>
        <taxon>Malvoideae</taxon>
        <taxon>Gossypium</taxon>
    </lineage>
</organism>
<dbReference type="GO" id="GO:0003964">
    <property type="term" value="F:RNA-directed DNA polymerase activity"/>
    <property type="evidence" value="ECO:0007669"/>
    <property type="project" value="UniProtKB-KW"/>
</dbReference>
<evidence type="ECO:0000259" key="1">
    <source>
        <dbReference type="PROSITE" id="PS50878"/>
    </source>
</evidence>
<dbReference type="PANTHER" id="PTHR33116:SF86">
    <property type="entry name" value="REVERSE TRANSCRIPTASE DOMAIN-CONTAINING PROTEIN"/>
    <property type="match status" value="1"/>
</dbReference>
<keyword evidence="2" id="KW-0808">Transferase</keyword>
<gene>
    <name evidence="2" type="ORF">EPI10_000612</name>
</gene>
<reference evidence="3" key="1">
    <citation type="journal article" date="2019" name="Plant Biotechnol. J.">
        <title>Genome sequencing of the Australian wild diploid species Gossypium australe highlights disease resistance and delayed gland morphogenesis.</title>
        <authorList>
            <person name="Cai Y."/>
            <person name="Cai X."/>
            <person name="Wang Q."/>
            <person name="Wang P."/>
            <person name="Zhang Y."/>
            <person name="Cai C."/>
            <person name="Xu Y."/>
            <person name="Wang K."/>
            <person name="Zhou Z."/>
            <person name="Wang C."/>
            <person name="Geng S."/>
            <person name="Li B."/>
            <person name="Dong Q."/>
            <person name="Hou Y."/>
            <person name="Wang H."/>
            <person name="Ai P."/>
            <person name="Liu Z."/>
            <person name="Yi F."/>
            <person name="Sun M."/>
            <person name="An G."/>
            <person name="Cheng J."/>
            <person name="Zhang Y."/>
            <person name="Shi Q."/>
            <person name="Xie Y."/>
            <person name="Shi X."/>
            <person name="Chang Y."/>
            <person name="Huang F."/>
            <person name="Chen Y."/>
            <person name="Hong S."/>
            <person name="Mi L."/>
            <person name="Sun Q."/>
            <person name="Zhang L."/>
            <person name="Zhou B."/>
            <person name="Peng R."/>
            <person name="Zhang X."/>
            <person name="Liu F."/>
        </authorList>
    </citation>
    <scope>NUCLEOTIDE SEQUENCE [LARGE SCALE GENOMIC DNA]</scope>
    <source>
        <strain evidence="3">cv. PA1801</strain>
    </source>
</reference>
<dbReference type="AlphaFoldDB" id="A0A5B6V8T2"/>
<evidence type="ECO:0000313" key="2">
    <source>
        <dbReference type="EMBL" id="KAA3465451.1"/>
    </source>
</evidence>
<accession>A0A5B6V8T2</accession>
<keyword evidence="2" id="KW-0695">RNA-directed DNA polymerase</keyword>
<dbReference type="OrthoDB" id="784000at2759"/>
<keyword evidence="3" id="KW-1185">Reference proteome</keyword>
<dbReference type="EMBL" id="SMMG02000007">
    <property type="protein sequence ID" value="KAA3465451.1"/>
    <property type="molecule type" value="Genomic_DNA"/>
</dbReference>
<dbReference type="Pfam" id="PF00078">
    <property type="entry name" value="RVT_1"/>
    <property type="match status" value="1"/>
</dbReference>
<dbReference type="PANTHER" id="PTHR33116">
    <property type="entry name" value="REVERSE TRANSCRIPTASE ZINC-BINDING DOMAIN-CONTAINING PROTEIN-RELATED-RELATED"/>
    <property type="match status" value="1"/>
</dbReference>
<keyword evidence="2" id="KW-0548">Nucleotidyltransferase</keyword>
<sequence>MAVKLDMSKAYDRVEWGFIKQMMKQMGFASRWIELIMKCITTASYAGTQLLTYKGAETSECLSALMRSAMRNGLVKWAKACQKGPEISHLLFADDCILFGEATEKGAKVVKDILKEYESCSAITNTQEESKDLVSTLLGVRSSSSPEKYLGLPSIVGRRKKRGFLELG</sequence>
<proteinExistence type="predicted"/>
<protein>
    <submittedName>
        <fullName evidence="2">Reverse transcriptase</fullName>
    </submittedName>
</protein>
<dbReference type="InterPro" id="IPR000477">
    <property type="entry name" value="RT_dom"/>
</dbReference>
<comment type="caution">
    <text evidence="2">The sequence shown here is derived from an EMBL/GenBank/DDBJ whole genome shotgun (WGS) entry which is preliminary data.</text>
</comment>
<evidence type="ECO:0000313" key="3">
    <source>
        <dbReference type="Proteomes" id="UP000325315"/>
    </source>
</evidence>
<dbReference type="Proteomes" id="UP000325315">
    <property type="component" value="Unassembled WGS sequence"/>
</dbReference>
<name>A0A5B6V8T2_9ROSI</name>
<feature type="domain" description="Reverse transcriptase" evidence="1">
    <location>
        <begin position="1"/>
        <end position="154"/>
    </location>
</feature>
<dbReference type="PROSITE" id="PS50878">
    <property type="entry name" value="RT_POL"/>
    <property type="match status" value="1"/>
</dbReference>